<dbReference type="Gene3D" id="3.40.50.10810">
    <property type="entry name" value="Tandem AAA-ATPase domain"/>
    <property type="match status" value="1"/>
</dbReference>
<feature type="region of interest" description="Disordered" evidence="1">
    <location>
        <begin position="106"/>
        <end position="150"/>
    </location>
</feature>
<accession>A0A8J4CFK6</accession>
<reference evidence="3" key="1">
    <citation type="journal article" date="2021" name="Proc. Natl. Acad. Sci. U.S.A.">
        <title>Three genomes in the algal genus Volvox reveal the fate of a haploid sex-determining region after a transition to homothallism.</title>
        <authorList>
            <person name="Yamamoto K."/>
            <person name="Hamaji T."/>
            <person name="Kawai-Toyooka H."/>
            <person name="Matsuzaki R."/>
            <person name="Takahashi F."/>
            <person name="Nishimura Y."/>
            <person name="Kawachi M."/>
            <person name="Noguchi H."/>
            <person name="Minakuchi Y."/>
            <person name="Umen J.G."/>
            <person name="Toyoda A."/>
            <person name="Nozaki H."/>
        </authorList>
    </citation>
    <scope>NUCLEOTIDE SEQUENCE</scope>
    <source>
        <strain evidence="4">NIES-3785</strain>
        <strain evidence="3">NIES-3786</strain>
    </source>
</reference>
<dbReference type="InterPro" id="IPR038718">
    <property type="entry name" value="SNF2-like_sf"/>
</dbReference>
<dbReference type="EMBL" id="BNCQ01000002">
    <property type="protein sequence ID" value="GIL95532.1"/>
    <property type="molecule type" value="Genomic_DNA"/>
</dbReference>
<dbReference type="GO" id="GO:0005524">
    <property type="term" value="F:ATP binding"/>
    <property type="evidence" value="ECO:0007669"/>
    <property type="project" value="InterPro"/>
</dbReference>
<dbReference type="SUPFAM" id="SSF52540">
    <property type="entry name" value="P-loop containing nucleoside triphosphate hydrolases"/>
    <property type="match status" value="1"/>
</dbReference>
<dbReference type="AlphaFoldDB" id="A0A8J4CFK6"/>
<dbReference type="InterPro" id="IPR000330">
    <property type="entry name" value="SNF2_N"/>
</dbReference>
<keyword evidence="5" id="KW-1185">Reference proteome</keyword>
<protein>
    <recommendedName>
        <fullName evidence="2">SNF2 N-terminal domain-containing protein</fullName>
    </recommendedName>
</protein>
<dbReference type="Proteomes" id="UP000747110">
    <property type="component" value="Unassembled WGS sequence"/>
</dbReference>
<evidence type="ECO:0000313" key="3">
    <source>
        <dbReference type="EMBL" id="GIL81978.1"/>
    </source>
</evidence>
<proteinExistence type="predicted"/>
<feature type="compositionally biased region" description="Acidic residues" evidence="1">
    <location>
        <begin position="48"/>
        <end position="60"/>
    </location>
</feature>
<evidence type="ECO:0000256" key="1">
    <source>
        <dbReference type="SAM" id="MobiDB-lite"/>
    </source>
</evidence>
<evidence type="ECO:0000313" key="5">
    <source>
        <dbReference type="Proteomes" id="UP000747110"/>
    </source>
</evidence>
<feature type="compositionally biased region" description="Basic residues" evidence="1">
    <location>
        <begin position="124"/>
        <end position="135"/>
    </location>
</feature>
<dbReference type="Pfam" id="PF00176">
    <property type="entry name" value="SNF2-rel_dom"/>
    <property type="match status" value="1"/>
</dbReference>
<feature type="compositionally biased region" description="Basic and acidic residues" evidence="1">
    <location>
        <begin position="9"/>
        <end position="25"/>
    </location>
</feature>
<dbReference type="Proteomes" id="UP000722791">
    <property type="component" value="Unassembled WGS sequence"/>
</dbReference>
<gene>
    <name evidence="3" type="ORF">Vretifemale_10904</name>
    <name evidence="4" type="ORF">Vretimale_1453</name>
</gene>
<evidence type="ECO:0000259" key="2">
    <source>
        <dbReference type="Pfam" id="PF00176"/>
    </source>
</evidence>
<sequence length="194" mass="21135">MASVQAAVKEAELDRSPSMDVDHGDGSIGNRPLAEELEIHKKCLDVELDEQSDSEEDCEDEVRQVQDSGDDGEKAQVLELVGRSQLYSSWLAEQFKDIVEEMLAANAAGSRGDNEEEEELPPPAKRRKTTAAGRGKKQEKDTAAAPPPATQALLPLIKAELRDYQLKGVVWMISLYKNGVSGILADEMGLGKTV</sequence>
<dbReference type="OrthoDB" id="5857104at2759"/>
<dbReference type="InterPro" id="IPR027417">
    <property type="entry name" value="P-loop_NTPase"/>
</dbReference>
<evidence type="ECO:0000313" key="4">
    <source>
        <dbReference type="EMBL" id="GIL95532.1"/>
    </source>
</evidence>
<dbReference type="EMBL" id="BNCP01000022">
    <property type="protein sequence ID" value="GIL81978.1"/>
    <property type="molecule type" value="Genomic_DNA"/>
</dbReference>
<comment type="caution">
    <text evidence="3">The sequence shown here is derived from an EMBL/GenBank/DDBJ whole genome shotgun (WGS) entry which is preliminary data.</text>
</comment>
<feature type="domain" description="SNF2 N-terminal" evidence="2">
    <location>
        <begin position="164"/>
        <end position="194"/>
    </location>
</feature>
<name>A0A8J4CFK6_9CHLO</name>
<dbReference type="PANTHER" id="PTHR10799">
    <property type="entry name" value="SNF2/RAD54 HELICASE FAMILY"/>
    <property type="match status" value="1"/>
</dbReference>
<organism evidence="3 5">
    <name type="scientific">Volvox reticuliferus</name>
    <dbReference type="NCBI Taxonomy" id="1737510"/>
    <lineage>
        <taxon>Eukaryota</taxon>
        <taxon>Viridiplantae</taxon>
        <taxon>Chlorophyta</taxon>
        <taxon>core chlorophytes</taxon>
        <taxon>Chlorophyceae</taxon>
        <taxon>CS clade</taxon>
        <taxon>Chlamydomonadales</taxon>
        <taxon>Volvocaceae</taxon>
        <taxon>Volvox</taxon>
    </lineage>
</organism>
<feature type="region of interest" description="Disordered" evidence="1">
    <location>
        <begin position="48"/>
        <end position="74"/>
    </location>
</feature>
<feature type="region of interest" description="Disordered" evidence="1">
    <location>
        <begin position="1"/>
        <end position="30"/>
    </location>
</feature>